<dbReference type="InterPro" id="IPR032675">
    <property type="entry name" value="LRR_dom_sf"/>
</dbReference>
<evidence type="ECO:0000256" key="1">
    <source>
        <dbReference type="ARBA" id="ARBA00022614"/>
    </source>
</evidence>
<dbReference type="Proteomes" id="UP000465112">
    <property type="component" value="Chromosome 1"/>
</dbReference>
<keyword evidence="2" id="KW-0677">Repeat</keyword>
<sequence>MLTAASCRSLTSALSDSSALRELNLSYNYHLKDEGVELLSDWLRRPQCRLEILRLSYCTDSCSETPLNTTPQLKDVHVGGTLMKKTPSRTSLMDRQGWKLAKRSNQDDSESSAVKKCRTGNWFTALVSWLVDPGTSQRAETQRGAGRPPVNAQNGGVVNIPQISGVNVGGNLTIQVTQASSPDRTDETKAASPKNKGIVC</sequence>
<name>A0A6A5FPH7_PERFL</name>
<feature type="region of interest" description="Disordered" evidence="3">
    <location>
        <begin position="178"/>
        <end position="200"/>
    </location>
</feature>
<dbReference type="PANTHER" id="PTHR24106">
    <property type="entry name" value="NACHT, LRR AND CARD DOMAINS-CONTAINING"/>
    <property type="match status" value="1"/>
</dbReference>
<protein>
    <recommendedName>
        <fullName evidence="6">NACHT LRR and PYD domain-containing protein</fullName>
    </recommendedName>
</protein>
<accession>A0A6A5FPH7</accession>
<dbReference type="EMBL" id="VHII01000001">
    <property type="protein sequence ID" value="KAF1394515.1"/>
    <property type="molecule type" value="Genomic_DNA"/>
</dbReference>
<reference evidence="4 5" key="1">
    <citation type="submission" date="2019-06" db="EMBL/GenBank/DDBJ databases">
        <title>A chromosome-scale genome assembly of the European perch, Perca fluviatilis.</title>
        <authorList>
            <person name="Roques C."/>
            <person name="Zahm M."/>
            <person name="Cabau C."/>
            <person name="Klopp C."/>
            <person name="Bouchez O."/>
            <person name="Donnadieu C."/>
            <person name="Kuhl H."/>
            <person name="Gislard M."/>
            <person name="Guendouz S."/>
            <person name="Journot L."/>
            <person name="Haffray P."/>
            <person name="Bestin A."/>
            <person name="Morvezen R."/>
            <person name="Feron R."/>
            <person name="Wen M."/>
            <person name="Jouanno E."/>
            <person name="Herpin A."/>
            <person name="Schartl M."/>
            <person name="Postlethwait J."/>
            <person name="Schaerlinger B."/>
            <person name="Chardard D."/>
            <person name="Lecocq T."/>
            <person name="Poncet C."/>
            <person name="Jaffrelo L."/>
            <person name="Lampietro C."/>
            <person name="Guiguen Y."/>
        </authorList>
    </citation>
    <scope>NUCLEOTIDE SEQUENCE [LARGE SCALE GENOMIC DNA]</scope>
    <source>
        <tissue evidence="4">Blood</tissue>
    </source>
</reference>
<dbReference type="InterPro" id="IPR051261">
    <property type="entry name" value="NLR"/>
</dbReference>
<keyword evidence="5" id="KW-1185">Reference proteome</keyword>
<gene>
    <name evidence="4" type="ORF">PFLUV_G00001120</name>
</gene>
<evidence type="ECO:0000313" key="5">
    <source>
        <dbReference type="Proteomes" id="UP000465112"/>
    </source>
</evidence>
<dbReference type="AlphaFoldDB" id="A0A6A5FPH7"/>
<evidence type="ECO:0000256" key="2">
    <source>
        <dbReference type="ARBA" id="ARBA00022737"/>
    </source>
</evidence>
<keyword evidence="1" id="KW-0433">Leucine-rich repeat</keyword>
<evidence type="ECO:0000256" key="3">
    <source>
        <dbReference type="SAM" id="MobiDB-lite"/>
    </source>
</evidence>
<feature type="region of interest" description="Disordered" evidence="3">
    <location>
        <begin position="135"/>
        <end position="156"/>
    </location>
</feature>
<evidence type="ECO:0008006" key="6">
    <source>
        <dbReference type="Google" id="ProtNLM"/>
    </source>
</evidence>
<organism evidence="4 5">
    <name type="scientific">Perca fluviatilis</name>
    <name type="common">European perch</name>
    <dbReference type="NCBI Taxonomy" id="8168"/>
    <lineage>
        <taxon>Eukaryota</taxon>
        <taxon>Metazoa</taxon>
        <taxon>Chordata</taxon>
        <taxon>Craniata</taxon>
        <taxon>Vertebrata</taxon>
        <taxon>Euteleostomi</taxon>
        <taxon>Actinopterygii</taxon>
        <taxon>Neopterygii</taxon>
        <taxon>Teleostei</taxon>
        <taxon>Neoteleostei</taxon>
        <taxon>Acanthomorphata</taxon>
        <taxon>Eupercaria</taxon>
        <taxon>Perciformes</taxon>
        <taxon>Percoidei</taxon>
        <taxon>Percidae</taxon>
        <taxon>Percinae</taxon>
        <taxon>Perca</taxon>
    </lineage>
</organism>
<evidence type="ECO:0000313" key="4">
    <source>
        <dbReference type="EMBL" id="KAF1394515.1"/>
    </source>
</evidence>
<dbReference type="SUPFAM" id="SSF52047">
    <property type="entry name" value="RNI-like"/>
    <property type="match status" value="1"/>
</dbReference>
<comment type="caution">
    <text evidence="4">The sequence shown here is derived from an EMBL/GenBank/DDBJ whole genome shotgun (WGS) entry which is preliminary data.</text>
</comment>
<proteinExistence type="predicted"/>
<dbReference type="Gene3D" id="3.80.10.10">
    <property type="entry name" value="Ribonuclease Inhibitor"/>
    <property type="match status" value="1"/>
</dbReference>